<evidence type="ECO:0000256" key="5">
    <source>
        <dbReference type="ARBA" id="ARBA00023040"/>
    </source>
</evidence>
<dbReference type="Ensembl" id="ENSXMAT00000024056.1">
    <property type="protein sequence ID" value="ENSXMAP00000022788.1"/>
    <property type="gene ID" value="ENSXMAG00000024541.1"/>
</dbReference>
<evidence type="ECO:0000256" key="1">
    <source>
        <dbReference type="ARBA" id="ARBA00004651"/>
    </source>
</evidence>
<protein>
    <recommendedName>
        <fullName evidence="10">G-protein coupled receptors family 1 profile domain-containing protein</fullName>
    </recommendedName>
</protein>
<dbReference type="InParanoid" id="A0A3B5PST3"/>
<evidence type="ECO:0000256" key="9">
    <source>
        <dbReference type="SAM" id="Phobius"/>
    </source>
</evidence>
<keyword evidence="12" id="KW-1185">Reference proteome</keyword>
<reference evidence="11" key="4">
    <citation type="submission" date="2025-09" db="UniProtKB">
        <authorList>
            <consortium name="Ensembl"/>
        </authorList>
    </citation>
    <scope>IDENTIFICATION</scope>
    <source>
        <strain evidence="11">JP 163 A</strain>
    </source>
</reference>
<evidence type="ECO:0000256" key="8">
    <source>
        <dbReference type="ARBA" id="ARBA00023224"/>
    </source>
</evidence>
<dbReference type="GO" id="GO:0001594">
    <property type="term" value="F:trace-amine receptor activity"/>
    <property type="evidence" value="ECO:0007669"/>
    <property type="project" value="TreeGrafter"/>
</dbReference>
<organism evidence="11 12">
    <name type="scientific">Xiphophorus maculatus</name>
    <name type="common">Southern platyfish</name>
    <name type="synonym">Platypoecilus maculatus</name>
    <dbReference type="NCBI Taxonomy" id="8083"/>
    <lineage>
        <taxon>Eukaryota</taxon>
        <taxon>Metazoa</taxon>
        <taxon>Chordata</taxon>
        <taxon>Craniata</taxon>
        <taxon>Vertebrata</taxon>
        <taxon>Euteleostomi</taxon>
        <taxon>Actinopterygii</taxon>
        <taxon>Neopterygii</taxon>
        <taxon>Teleostei</taxon>
        <taxon>Neoteleostei</taxon>
        <taxon>Acanthomorphata</taxon>
        <taxon>Ovalentaria</taxon>
        <taxon>Atherinomorphae</taxon>
        <taxon>Cyprinodontiformes</taxon>
        <taxon>Poeciliidae</taxon>
        <taxon>Poeciliinae</taxon>
        <taxon>Xiphophorus</taxon>
    </lineage>
</organism>
<dbReference type="SUPFAM" id="SSF81321">
    <property type="entry name" value="Family A G protein-coupled receptor-like"/>
    <property type="match status" value="1"/>
</dbReference>
<evidence type="ECO:0000256" key="2">
    <source>
        <dbReference type="ARBA" id="ARBA00022475"/>
    </source>
</evidence>
<accession>A0A3B5PST3</accession>
<evidence type="ECO:0000256" key="4">
    <source>
        <dbReference type="ARBA" id="ARBA00022989"/>
    </source>
</evidence>
<dbReference type="InterPro" id="IPR050569">
    <property type="entry name" value="TAAR"/>
</dbReference>
<keyword evidence="8" id="KW-0807">Transducer</keyword>
<feature type="transmembrane region" description="Helical" evidence="9">
    <location>
        <begin position="38"/>
        <end position="61"/>
    </location>
</feature>
<reference evidence="11" key="3">
    <citation type="submission" date="2025-08" db="UniProtKB">
        <authorList>
            <consortium name="Ensembl"/>
        </authorList>
    </citation>
    <scope>IDENTIFICATION</scope>
    <source>
        <strain evidence="11">JP 163 A</strain>
    </source>
</reference>
<keyword evidence="4 9" id="KW-1133">Transmembrane helix</keyword>
<proteinExistence type="predicted"/>
<dbReference type="InterPro" id="IPR017452">
    <property type="entry name" value="GPCR_Rhodpsn_7TM"/>
</dbReference>
<feature type="transmembrane region" description="Helical" evidence="9">
    <location>
        <begin position="73"/>
        <end position="96"/>
    </location>
</feature>
<dbReference type="AlphaFoldDB" id="A0A3B5PST3"/>
<comment type="subcellular location">
    <subcellularLocation>
        <location evidence="1">Cell membrane</location>
        <topology evidence="1">Multi-pass membrane protein</topology>
    </subcellularLocation>
</comment>
<dbReference type="PANTHER" id="PTHR24249:SF381">
    <property type="entry name" value="TRACE AMINE ASSOCIATED RECEPTOR 19P-RELATED"/>
    <property type="match status" value="1"/>
</dbReference>
<name>A0A3B5PST3_XIPMA</name>
<evidence type="ECO:0000256" key="6">
    <source>
        <dbReference type="ARBA" id="ARBA00023136"/>
    </source>
</evidence>
<feature type="domain" description="G-protein coupled receptors family 1 profile" evidence="10">
    <location>
        <begin position="43"/>
        <end position="89"/>
    </location>
</feature>
<dbReference type="Proteomes" id="UP000002852">
    <property type="component" value="Unassembled WGS sequence"/>
</dbReference>
<evidence type="ECO:0000256" key="3">
    <source>
        <dbReference type="ARBA" id="ARBA00022692"/>
    </source>
</evidence>
<sequence>MEVLNKHLHVLSNITTKVGPQLPECRVRATAGCLKGSLSYSSLIFSFIFCICPYFCVTLIGKSSLLNTSTMTLLLYLFSFNSCLNPLIYALFYPWFRKAMKIIFTFQVLRSGSSDCASCSIVK</sequence>
<dbReference type="InterPro" id="IPR000276">
    <property type="entry name" value="GPCR_Rhodpsn"/>
</dbReference>
<keyword evidence="3 9" id="KW-0812">Transmembrane</keyword>
<dbReference type="Gene3D" id="1.20.1070.10">
    <property type="entry name" value="Rhodopsin 7-helix transmembrane proteins"/>
    <property type="match status" value="1"/>
</dbReference>
<keyword evidence="5" id="KW-0297">G-protein coupled receptor</keyword>
<evidence type="ECO:0000259" key="10">
    <source>
        <dbReference type="PROSITE" id="PS50262"/>
    </source>
</evidence>
<dbReference type="PROSITE" id="PS50262">
    <property type="entry name" value="G_PROTEIN_RECEP_F1_2"/>
    <property type="match status" value="1"/>
</dbReference>
<keyword evidence="7" id="KW-0675">Receptor</keyword>
<evidence type="ECO:0000313" key="12">
    <source>
        <dbReference type="Proteomes" id="UP000002852"/>
    </source>
</evidence>
<evidence type="ECO:0000313" key="11">
    <source>
        <dbReference type="Ensembl" id="ENSXMAP00000022788.1"/>
    </source>
</evidence>
<reference evidence="12" key="2">
    <citation type="journal article" date="2013" name="Nat. Genet.">
        <title>The genome of the platyfish, Xiphophorus maculatus, provides insights into evolutionary adaptation and several complex traits.</title>
        <authorList>
            <person name="Schartl M."/>
            <person name="Walter R.B."/>
            <person name="Shen Y."/>
            <person name="Garcia T."/>
            <person name="Catchen J."/>
            <person name="Amores A."/>
            <person name="Braasch I."/>
            <person name="Chalopin D."/>
            <person name="Volff J.N."/>
            <person name="Lesch K.P."/>
            <person name="Bisazza A."/>
            <person name="Minx P."/>
            <person name="Hillier L."/>
            <person name="Wilson R.K."/>
            <person name="Fuerstenberg S."/>
            <person name="Boore J."/>
            <person name="Searle S."/>
            <person name="Postlethwait J.H."/>
            <person name="Warren W.C."/>
        </authorList>
    </citation>
    <scope>NUCLEOTIDE SEQUENCE [LARGE SCALE GENOMIC DNA]</scope>
    <source>
        <strain evidence="12">JP 163 A</strain>
    </source>
</reference>
<dbReference type="GO" id="GO:0005886">
    <property type="term" value="C:plasma membrane"/>
    <property type="evidence" value="ECO:0007669"/>
    <property type="project" value="UniProtKB-SubCell"/>
</dbReference>
<evidence type="ECO:0000256" key="7">
    <source>
        <dbReference type="ARBA" id="ARBA00023170"/>
    </source>
</evidence>
<keyword evidence="6 9" id="KW-0472">Membrane</keyword>
<reference evidence="12" key="1">
    <citation type="submission" date="2012-01" db="EMBL/GenBank/DDBJ databases">
        <authorList>
            <person name="Walter R."/>
            <person name="Schartl M."/>
            <person name="Warren W."/>
        </authorList>
    </citation>
    <scope>NUCLEOTIDE SEQUENCE [LARGE SCALE GENOMIC DNA]</scope>
    <source>
        <strain evidence="12">JP 163 A</strain>
    </source>
</reference>
<dbReference type="PANTHER" id="PTHR24249">
    <property type="entry name" value="HISTAMINE RECEPTOR-RELATED G-PROTEIN COUPLED RECEPTOR"/>
    <property type="match status" value="1"/>
</dbReference>
<dbReference type="GeneTree" id="ENSGT00990000205502"/>
<keyword evidence="2" id="KW-1003">Cell membrane</keyword>
<dbReference type="PRINTS" id="PR00237">
    <property type="entry name" value="GPCRRHODOPSN"/>
</dbReference>